<reference evidence="15 16" key="1">
    <citation type="submission" date="2022-02" db="EMBL/GenBank/DDBJ databases">
        <authorList>
            <person name="Min J."/>
        </authorList>
    </citation>
    <scope>NUCLEOTIDE SEQUENCE [LARGE SCALE GENOMIC DNA]</scope>
    <source>
        <strain evidence="15 16">GR10-1</strain>
    </source>
</reference>
<dbReference type="PROSITE" id="PS00365">
    <property type="entry name" value="NIR_SIR"/>
    <property type="match status" value="1"/>
</dbReference>
<dbReference type="InterPro" id="IPR036136">
    <property type="entry name" value="Nit/Sulf_reduc_fer-like_dom_sf"/>
</dbReference>
<evidence type="ECO:0000256" key="8">
    <source>
        <dbReference type="ARBA" id="ARBA00022857"/>
    </source>
</evidence>
<dbReference type="Gene3D" id="3.90.480.10">
    <property type="entry name" value="Sulfite Reductase Hemoprotein,Domain 2"/>
    <property type="match status" value="1"/>
</dbReference>
<dbReference type="InterPro" id="IPR006067">
    <property type="entry name" value="NO2/SO3_Rdtase_4Fe4S_dom"/>
</dbReference>
<dbReference type="InterPro" id="IPR006066">
    <property type="entry name" value="NO2/SO3_Rdtase_FeS/sirohaem_BS"/>
</dbReference>
<proteinExistence type="inferred from homology"/>
<keyword evidence="4" id="KW-0004">4Fe-4S</keyword>
<dbReference type="PANTHER" id="PTHR11493">
    <property type="entry name" value="SULFITE REDUCTASE [NADPH] SUBUNIT BETA-RELATED"/>
    <property type="match status" value="1"/>
</dbReference>
<keyword evidence="9 15" id="KW-0560">Oxidoreductase</keyword>
<feature type="domain" description="Nitrite/Sulfite reductase ferredoxin-like" evidence="14">
    <location>
        <begin position="342"/>
        <end position="408"/>
    </location>
</feature>
<dbReference type="InterPro" id="IPR045169">
    <property type="entry name" value="NO2/SO3_Rdtase_4Fe4S_prot"/>
</dbReference>
<dbReference type="InterPro" id="IPR005117">
    <property type="entry name" value="NiRdtase/SiRdtase_haem-b_fer"/>
</dbReference>
<name>A0ABS9SPZ5_9BACT</name>
<protein>
    <submittedName>
        <fullName evidence="15">Assimilatory sulfite reductase (NADPH) hemoprotein subunit</fullName>
        <ecNumber evidence="15">1.8.1.2</ecNumber>
    </submittedName>
</protein>
<dbReference type="Gene3D" id="3.30.413.10">
    <property type="entry name" value="Sulfite Reductase Hemoprotein, domain 1"/>
    <property type="match status" value="2"/>
</dbReference>
<evidence type="ECO:0000256" key="6">
    <source>
        <dbReference type="ARBA" id="ARBA00022617"/>
    </source>
</evidence>
<dbReference type="Pfam" id="PF03460">
    <property type="entry name" value="NIR_SIR_ferr"/>
    <property type="match status" value="2"/>
</dbReference>
<comment type="cofactor">
    <cofactor evidence="1">
        <name>siroheme</name>
        <dbReference type="ChEBI" id="CHEBI:60052"/>
    </cofactor>
</comment>
<keyword evidence="11" id="KW-0411">Iron-sulfur</keyword>
<dbReference type="EMBL" id="JAKWBL010000004">
    <property type="protein sequence ID" value="MCH5600422.1"/>
    <property type="molecule type" value="Genomic_DNA"/>
</dbReference>
<evidence type="ECO:0000256" key="11">
    <source>
        <dbReference type="ARBA" id="ARBA00023014"/>
    </source>
</evidence>
<dbReference type="Pfam" id="PF01077">
    <property type="entry name" value="NIR_SIR"/>
    <property type="match status" value="1"/>
</dbReference>
<keyword evidence="10" id="KW-0408">Iron</keyword>
<evidence type="ECO:0000256" key="1">
    <source>
        <dbReference type="ARBA" id="ARBA00001929"/>
    </source>
</evidence>
<dbReference type="NCBIfam" id="NF010029">
    <property type="entry name" value="PRK13504.1"/>
    <property type="match status" value="1"/>
</dbReference>
<feature type="domain" description="Nitrite/Sulfite reductase ferredoxin-like" evidence="14">
    <location>
        <begin position="69"/>
        <end position="124"/>
    </location>
</feature>
<dbReference type="SUPFAM" id="SSF56014">
    <property type="entry name" value="Nitrite and sulphite reductase 4Fe-4S domain-like"/>
    <property type="match status" value="2"/>
</dbReference>
<keyword evidence="16" id="KW-1185">Reference proteome</keyword>
<dbReference type="Proteomes" id="UP001202248">
    <property type="component" value="Unassembled WGS sequence"/>
</dbReference>
<keyword evidence="8" id="KW-0521">NADP</keyword>
<evidence type="ECO:0000259" key="13">
    <source>
        <dbReference type="Pfam" id="PF01077"/>
    </source>
</evidence>
<keyword evidence="12" id="KW-0198">Cysteine biosynthesis</keyword>
<evidence type="ECO:0000256" key="5">
    <source>
        <dbReference type="ARBA" id="ARBA00022605"/>
    </source>
</evidence>
<evidence type="ECO:0000313" key="16">
    <source>
        <dbReference type="Proteomes" id="UP001202248"/>
    </source>
</evidence>
<dbReference type="InterPro" id="IPR011786">
    <property type="entry name" value="CysI"/>
</dbReference>
<sequence>MSEQSPVEKIKIASKGLRGTLKESLQDNYTGAVREDDTQLMKFHGMYQQDDRDRREERSMKKLEWLYSFMLRLRLPGGFLTPEQWIAMHHVAGEHSTGTIKITTRQTVQLHGILKSHIKPTMQSFNLAGLDSIATCGDVNRNVCCTSNPGESPVHDEVFQFASKISEMAKPKTRAWYEIWIGEEKIGEKVEEDPLYKDRYLPRKLKVGIAVPPNNDVDIFINDIALIAIIENNKLIGFNLAAGGGLGATHGNPNTYARLATVLGFVENDEEKILKAVYETITVQRDYGNRSDRKLSRLKYTIDKLGVDKYREEIEKRCGFKLEPAKPFEFTERQDRYGWVEDHKGNWHYTAFIENGRVLDGEGIDLKSCLYKIAEAGKCNFRFTANQNVILTDIKDKDKAAIETLLNEYGLIEHTDKAGALRKNAIACVAFNTCPLALAEAQRYLPTLISKIEPILEKHSMINDDIILRMTGCPNGCGRSPNAEIGFVGTAYGKYNLHIGGDRLGQRLNTKYKESLNEEQILDTLDGLFGVYQKEKKENETFGDFSYRKWIL</sequence>
<accession>A0ABS9SPZ5</accession>
<evidence type="ECO:0000313" key="15">
    <source>
        <dbReference type="EMBL" id="MCH5600422.1"/>
    </source>
</evidence>
<comment type="similarity">
    <text evidence="3">Belongs to the nitrite and sulfite reductase 4Fe-4S domain family.</text>
</comment>
<dbReference type="SUPFAM" id="SSF55124">
    <property type="entry name" value="Nitrite/Sulfite reductase N-terminal domain-like"/>
    <property type="match status" value="2"/>
</dbReference>
<evidence type="ECO:0000256" key="9">
    <source>
        <dbReference type="ARBA" id="ARBA00023002"/>
    </source>
</evidence>
<dbReference type="InterPro" id="IPR045854">
    <property type="entry name" value="NO2/SO3_Rdtase_4Fe4S_sf"/>
</dbReference>
<dbReference type="RefSeq" id="WP_240832571.1">
    <property type="nucleotide sequence ID" value="NZ_JAKWBL010000004.1"/>
</dbReference>
<keyword evidence="7" id="KW-0479">Metal-binding</keyword>
<keyword evidence="6" id="KW-0349">Heme</keyword>
<evidence type="ECO:0000259" key="14">
    <source>
        <dbReference type="Pfam" id="PF03460"/>
    </source>
</evidence>
<keyword evidence="5" id="KW-0028">Amino-acid biosynthesis</keyword>
<dbReference type="PRINTS" id="PR00397">
    <property type="entry name" value="SIROHAEM"/>
</dbReference>
<gene>
    <name evidence="15" type="primary">cysI</name>
    <name evidence="15" type="ORF">MKP09_22140</name>
</gene>
<dbReference type="PANTHER" id="PTHR11493:SF47">
    <property type="entry name" value="SULFITE REDUCTASE [NADPH] SUBUNIT BETA"/>
    <property type="match status" value="1"/>
</dbReference>
<dbReference type="GO" id="GO:0004783">
    <property type="term" value="F:sulfite reductase (NADPH) activity"/>
    <property type="evidence" value="ECO:0007669"/>
    <property type="project" value="UniProtKB-EC"/>
</dbReference>
<evidence type="ECO:0000256" key="4">
    <source>
        <dbReference type="ARBA" id="ARBA00022485"/>
    </source>
</evidence>
<comment type="caution">
    <text evidence="15">The sequence shown here is derived from an EMBL/GenBank/DDBJ whole genome shotgun (WGS) entry which is preliminary data.</text>
</comment>
<evidence type="ECO:0000256" key="10">
    <source>
        <dbReference type="ARBA" id="ARBA00023004"/>
    </source>
</evidence>
<evidence type="ECO:0000256" key="3">
    <source>
        <dbReference type="ARBA" id="ARBA00010429"/>
    </source>
</evidence>
<comment type="cofactor">
    <cofactor evidence="2">
        <name>[4Fe-4S] cluster</name>
        <dbReference type="ChEBI" id="CHEBI:49883"/>
    </cofactor>
</comment>
<feature type="domain" description="Nitrite/sulphite reductase 4Fe-4S" evidence="13">
    <location>
        <begin position="164"/>
        <end position="321"/>
    </location>
</feature>
<dbReference type="NCBIfam" id="TIGR02041">
    <property type="entry name" value="CysI"/>
    <property type="match status" value="1"/>
</dbReference>
<dbReference type="EC" id="1.8.1.2" evidence="15"/>
<dbReference type="Gene3D" id="3.90.480.20">
    <property type="match status" value="1"/>
</dbReference>
<evidence type="ECO:0000256" key="12">
    <source>
        <dbReference type="ARBA" id="ARBA00023192"/>
    </source>
</evidence>
<evidence type="ECO:0000256" key="7">
    <source>
        <dbReference type="ARBA" id="ARBA00022723"/>
    </source>
</evidence>
<evidence type="ECO:0000256" key="2">
    <source>
        <dbReference type="ARBA" id="ARBA00001966"/>
    </source>
</evidence>
<organism evidence="15 16">
    <name type="scientific">Niabella ginsengisoli</name>
    <dbReference type="NCBI Taxonomy" id="522298"/>
    <lineage>
        <taxon>Bacteria</taxon>
        <taxon>Pseudomonadati</taxon>
        <taxon>Bacteroidota</taxon>
        <taxon>Chitinophagia</taxon>
        <taxon>Chitinophagales</taxon>
        <taxon>Chitinophagaceae</taxon>
        <taxon>Niabella</taxon>
    </lineage>
</organism>